<dbReference type="STRING" id="1202785.A946_05360"/>
<dbReference type="RefSeq" id="WP_244946128.1">
    <property type="nucleotide sequence ID" value="NZ_CP037899.1"/>
</dbReference>
<dbReference type="InterPro" id="IPR029058">
    <property type="entry name" value="AB_hydrolase_fold"/>
</dbReference>
<evidence type="ECO:0000313" key="1">
    <source>
        <dbReference type="EMBL" id="QDQ41744.1"/>
    </source>
</evidence>
<sequence>MATSFISTLTITQELKSFLSHFVDGISIFFFNLLQKPCSLPPDFPSQLSSYIDSWRKASFKEYYYPDSRYENKITTYIASAIYRQDQLTFPSFVRSPHSCSNYATFELFPSKKGWHQAPTMILLHGLLSFSLKGYIKWVRWLNNKGWNGVIMHLPYHFQRKPASFSLFSPSCVQPNIVHTMETLRQSVIDLYIFTKSLRLIGSPLIGAWGISYGGWTITQVACLEKTFHKLILVEPLLNIQHVIWGSPIGKEIRKKLKRLGISQSETEPHLRLACPSFSMPKVRGDNILLVGGQFDPISPPWILKKIQEKWEAKHLYILPVGHLNYTLTPESFKLASKCWKDDFSIDDH</sequence>
<dbReference type="EMBL" id="CP037899">
    <property type="protein sequence ID" value="QDQ41744.1"/>
    <property type="molecule type" value="Genomic_DNA"/>
</dbReference>
<dbReference type="Proteomes" id="UP000315925">
    <property type="component" value="Chromosome"/>
</dbReference>
<accession>A0A516TKP6</accession>
<name>A0A516TKP6_9BACT</name>
<proteinExistence type="predicted"/>
<protein>
    <recommendedName>
        <fullName evidence="3">Alpha/beta hydrolase family protein</fullName>
    </recommendedName>
</protein>
<dbReference type="AlphaFoldDB" id="A0A516TKP6"/>
<gene>
    <name evidence="1" type="ORF">kam1_494</name>
</gene>
<reference evidence="2" key="1">
    <citation type="submission" date="2019-03" db="EMBL/GenBank/DDBJ databases">
        <title>Complete genome of Methylacidiphilum kamchatkense Kam1.</title>
        <authorList>
            <person name="Kruse T."/>
            <person name="Murarilal Ratnadevi C."/>
            <person name="Erikstad H.-A."/>
            <person name="Birkeland N.-K."/>
        </authorList>
    </citation>
    <scope>NUCLEOTIDE SEQUENCE [LARGE SCALE GENOMIC DNA]</scope>
    <source>
        <strain evidence="2">kam1</strain>
    </source>
</reference>
<evidence type="ECO:0008006" key="3">
    <source>
        <dbReference type="Google" id="ProtNLM"/>
    </source>
</evidence>
<dbReference type="KEGG" id="mkc:kam1_494"/>
<dbReference type="Gene3D" id="3.40.50.1820">
    <property type="entry name" value="alpha/beta hydrolase"/>
    <property type="match status" value="1"/>
</dbReference>
<organism evidence="1 2">
    <name type="scientific">Methylacidiphilum kamchatkense Kam1</name>
    <dbReference type="NCBI Taxonomy" id="1202785"/>
    <lineage>
        <taxon>Bacteria</taxon>
        <taxon>Pseudomonadati</taxon>
        <taxon>Verrucomicrobiota</taxon>
        <taxon>Methylacidiphilae</taxon>
        <taxon>Methylacidiphilales</taxon>
        <taxon>Methylacidiphilaceae</taxon>
        <taxon>Methylacidiphilum (ex Ratnadevi et al. 2023)</taxon>
    </lineage>
</organism>
<evidence type="ECO:0000313" key="2">
    <source>
        <dbReference type="Proteomes" id="UP000315925"/>
    </source>
</evidence>
<dbReference type="SUPFAM" id="SSF53474">
    <property type="entry name" value="alpha/beta-Hydrolases"/>
    <property type="match status" value="1"/>
</dbReference>